<dbReference type="PROSITE" id="PS50053">
    <property type="entry name" value="UBIQUITIN_2"/>
    <property type="match status" value="1"/>
</dbReference>
<keyword evidence="11" id="KW-1185">Reference proteome</keyword>
<keyword evidence="5" id="KW-0508">mRNA splicing</keyword>
<name>A0A8J5XGA6_DIALT</name>
<keyword evidence="3" id="KW-0747">Spliceosome</keyword>
<feature type="compositionally biased region" description="Low complexity" evidence="7">
    <location>
        <begin position="281"/>
        <end position="308"/>
    </location>
</feature>
<gene>
    <name evidence="10" type="ORF">KFE25_000177</name>
</gene>
<dbReference type="GO" id="GO:0071004">
    <property type="term" value="C:U2-type prespliceosome"/>
    <property type="evidence" value="ECO:0007669"/>
    <property type="project" value="TreeGrafter"/>
</dbReference>
<dbReference type="GO" id="GO:0000381">
    <property type="term" value="P:regulation of alternative mRNA splicing, via spliceosome"/>
    <property type="evidence" value="ECO:0007669"/>
    <property type="project" value="TreeGrafter"/>
</dbReference>
<evidence type="ECO:0000313" key="10">
    <source>
        <dbReference type="EMBL" id="KAG8464009.1"/>
    </source>
</evidence>
<dbReference type="CDD" id="cd01800">
    <property type="entry name" value="Ubl_SF3a120"/>
    <property type="match status" value="1"/>
</dbReference>
<evidence type="ECO:0000256" key="1">
    <source>
        <dbReference type="ARBA" id="ARBA00004123"/>
    </source>
</evidence>
<protein>
    <recommendedName>
        <fullName evidence="12">Splicing factor 3A subunit 1</fullName>
    </recommendedName>
</protein>
<dbReference type="SUPFAM" id="SSF109905">
    <property type="entry name" value="Surp module (SWAP domain)"/>
    <property type="match status" value="2"/>
</dbReference>
<dbReference type="Pfam" id="PF01805">
    <property type="entry name" value="Surp"/>
    <property type="match status" value="2"/>
</dbReference>
<dbReference type="EMBL" id="JAGTXO010000014">
    <property type="protein sequence ID" value="KAG8464009.1"/>
    <property type="molecule type" value="Genomic_DNA"/>
</dbReference>
<sequence length="720" mass="76599">MEEPNADGVPPEIKTIIDKTALYVSRNGPEFEAMILRNNAANPKFSFLKTGDPFHAHYRKMVAFNGGGSGATPATSAPSAPPDGGEGAVDVGAPAKGVVATSAQMAKPSTVGPRVAPLALPEQQYRVPRPAGLFPEEVETLMLAAQFTARNGRRFLAHISEREGSNARFDFLRPQHHLFGFFTALVDAYSKVLMPSREILDAVKAHAAPDARASLLLRLRRHAEWLAVEERKRVEKQDAEDAERMQQLSIDWHDFVVVETITFDDDDDDEQMPAASRLEPSAQPAAEPARHASAAQPDAREAAAAQHAEPAELELVDLGTGVPEPEMKIRTDYVRPAARPSGAPQTAIDPISGKEVPLSQIGEHVRISLLDPQWKEQKQLAAEKNKESNVARGDEVFANIARFAKRRTDIFGEEEGAIGEVLERDKAEREKAAKERVIWDGHAESIAHAATLAQSKLLNAVGVANALARETEPTGGGPQSGPLIGPAMVPPGPAQPPAPPGLPLRPPLPVPPMPPPPGAVPPPPAGFGPPPAGLPPGFAPLGPPSGFAAAPPAPPGFGPPPASMPPPPSRPPGMLPPPPIPPPPGALAPAFPPVSAPPAPVEQMAKRQRTGDVRALVPEEAFLQEPANDREICLRVQVPTDASKAEWKLEGQVLSVSLHVRESVGALKERLRDVLGGMPTNKQQLGCAGVPLLKDKDTLAAYNLMDGEELTLKVKVRGGR</sequence>
<proteinExistence type="predicted"/>
<evidence type="ECO:0000259" key="9">
    <source>
        <dbReference type="PROSITE" id="PS50128"/>
    </source>
</evidence>
<dbReference type="Pfam" id="PF12230">
    <property type="entry name" value="PRP21_like_P"/>
    <property type="match status" value="1"/>
</dbReference>
<dbReference type="FunFam" id="1.10.10.790:FF:000002">
    <property type="entry name" value="Splicing factor 3A subunit 1"/>
    <property type="match status" value="1"/>
</dbReference>
<dbReference type="InterPro" id="IPR000626">
    <property type="entry name" value="Ubiquitin-like_dom"/>
</dbReference>
<dbReference type="InterPro" id="IPR000061">
    <property type="entry name" value="Surp"/>
</dbReference>
<dbReference type="GO" id="GO:0045292">
    <property type="term" value="P:mRNA cis splicing, via spliceosome"/>
    <property type="evidence" value="ECO:0007669"/>
    <property type="project" value="InterPro"/>
</dbReference>
<dbReference type="OrthoDB" id="447637at2759"/>
<feature type="region of interest" description="Disordered" evidence="7">
    <location>
        <begin position="265"/>
        <end position="324"/>
    </location>
</feature>
<dbReference type="SMART" id="SM00648">
    <property type="entry name" value="SWAP"/>
    <property type="match status" value="2"/>
</dbReference>
<reference evidence="10" key="1">
    <citation type="submission" date="2021-05" db="EMBL/GenBank/DDBJ databases">
        <title>The genome of the haptophyte Pavlova lutheri (Diacronema luteri, Pavlovales) - a model for lipid biosynthesis in eukaryotic algae.</title>
        <authorList>
            <person name="Hulatt C.J."/>
            <person name="Posewitz M.C."/>
        </authorList>
    </citation>
    <scope>NUCLEOTIDE SEQUENCE</scope>
    <source>
        <strain evidence="10">NIVA-4/92</strain>
    </source>
</reference>
<feature type="compositionally biased region" description="Pro residues" evidence="7">
    <location>
        <begin position="488"/>
        <end position="543"/>
    </location>
</feature>
<feature type="compositionally biased region" description="Pro residues" evidence="7">
    <location>
        <begin position="551"/>
        <end position="600"/>
    </location>
</feature>
<dbReference type="PROSITE" id="PS50128">
    <property type="entry name" value="SURP"/>
    <property type="match status" value="2"/>
</dbReference>
<evidence type="ECO:0000313" key="11">
    <source>
        <dbReference type="Proteomes" id="UP000751190"/>
    </source>
</evidence>
<dbReference type="InterPro" id="IPR029071">
    <property type="entry name" value="Ubiquitin-like_domsf"/>
</dbReference>
<dbReference type="AlphaFoldDB" id="A0A8J5XGA6"/>
<feature type="domain" description="SURP motif" evidence="9">
    <location>
        <begin position="16"/>
        <end position="58"/>
    </location>
</feature>
<dbReference type="SUPFAM" id="SSF54236">
    <property type="entry name" value="Ubiquitin-like"/>
    <property type="match status" value="1"/>
</dbReference>
<dbReference type="OMA" id="HAYYRHR"/>
<keyword evidence="2" id="KW-0507">mRNA processing</keyword>
<accession>A0A8J5XGA6</accession>
<comment type="caution">
    <text evidence="10">The sequence shown here is derived from an EMBL/GenBank/DDBJ whole genome shotgun (WGS) entry which is preliminary data.</text>
</comment>
<dbReference type="Gene3D" id="3.10.20.90">
    <property type="entry name" value="Phosphatidylinositol 3-kinase Catalytic Subunit, Chain A, domain 1"/>
    <property type="match status" value="1"/>
</dbReference>
<dbReference type="PANTHER" id="PTHR15316:SF1">
    <property type="entry name" value="SPLICING FACTOR 3A SUBUNIT 1"/>
    <property type="match status" value="1"/>
</dbReference>
<dbReference type="Proteomes" id="UP000751190">
    <property type="component" value="Unassembled WGS sequence"/>
</dbReference>
<dbReference type="PANTHER" id="PTHR15316">
    <property type="entry name" value="SPLICEOSOME ASSOCIATED PROTEIN 114/SWAP SPLICING FACTOR-RELATED"/>
    <property type="match status" value="1"/>
</dbReference>
<feature type="region of interest" description="Disordered" evidence="7">
    <location>
        <begin position="469"/>
        <end position="608"/>
    </location>
</feature>
<dbReference type="Gene3D" id="1.10.10.790">
    <property type="entry name" value="Surp module"/>
    <property type="match status" value="2"/>
</dbReference>
<feature type="domain" description="Ubiquitin-like" evidence="8">
    <location>
        <begin position="634"/>
        <end position="719"/>
    </location>
</feature>
<evidence type="ECO:0000259" key="8">
    <source>
        <dbReference type="PROSITE" id="PS50053"/>
    </source>
</evidence>
<dbReference type="FunFam" id="1.10.10.790:FF:000001">
    <property type="entry name" value="Splicing factor 3a, subunit 1"/>
    <property type="match status" value="1"/>
</dbReference>
<evidence type="ECO:0000256" key="4">
    <source>
        <dbReference type="ARBA" id="ARBA00022737"/>
    </source>
</evidence>
<evidence type="ECO:0000256" key="2">
    <source>
        <dbReference type="ARBA" id="ARBA00022664"/>
    </source>
</evidence>
<evidence type="ECO:0000256" key="3">
    <source>
        <dbReference type="ARBA" id="ARBA00022728"/>
    </source>
</evidence>
<dbReference type="InterPro" id="IPR035563">
    <property type="entry name" value="SF3As1_ubi"/>
</dbReference>
<feature type="domain" description="SURP motif" evidence="9">
    <location>
        <begin position="140"/>
        <end position="182"/>
    </location>
</feature>
<evidence type="ECO:0000256" key="5">
    <source>
        <dbReference type="ARBA" id="ARBA00023187"/>
    </source>
</evidence>
<dbReference type="InterPro" id="IPR035967">
    <property type="entry name" value="SWAP/Surp_sf"/>
</dbReference>
<dbReference type="GO" id="GO:0005686">
    <property type="term" value="C:U2 snRNP"/>
    <property type="evidence" value="ECO:0007669"/>
    <property type="project" value="TreeGrafter"/>
</dbReference>
<feature type="region of interest" description="Disordered" evidence="7">
    <location>
        <begin position="69"/>
        <end position="88"/>
    </location>
</feature>
<comment type="subcellular location">
    <subcellularLocation>
        <location evidence="1">Nucleus</location>
    </subcellularLocation>
</comment>
<evidence type="ECO:0008006" key="12">
    <source>
        <dbReference type="Google" id="ProtNLM"/>
    </source>
</evidence>
<dbReference type="InterPro" id="IPR022030">
    <property type="entry name" value="SF3A1_dom"/>
</dbReference>
<dbReference type="InterPro" id="IPR045146">
    <property type="entry name" value="SF3A1"/>
</dbReference>
<dbReference type="GO" id="GO:0003723">
    <property type="term" value="F:RNA binding"/>
    <property type="evidence" value="ECO:0007669"/>
    <property type="project" value="InterPro"/>
</dbReference>
<keyword evidence="4" id="KW-0677">Repeat</keyword>
<organism evidence="10 11">
    <name type="scientific">Diacronema lutheri</name>
    <name type="common">Unicellular marine alga</name>
    <name type="synonym">Monochrysis lutheri</name>
    <dbReference type="NCBI Taxonomy" id="2081491"/>
    <lineage>
        <taxon>Eukaryota</taxon>
        <taxon>Haptista</taxon>
        <taxon>Haptophyta</taxon>
        <taxon>Pavlovophyceae</taxon>
        <taxon>Pavlovales</taxon>
        <taxon>Pavlovaceae</taxon>
        <taxon>Diacronema</taxon>
    </lineage>
</organism>
<dbReference type="GO" id="GO:0071013">
    <property type="term" value="C:catalytic step 2 spliceosome"/>
    <property type="evidence" value="ECO:0007669"/>
    <property type="project" value="TreeGrafter"/>
</dbReference>
<evidence type="ECO:0000256" key="6">
    <source>
        <dbReference type="ARBA" id="ARBA00023242"/>
    </source>
</evidence>
<evidence type="ECO:0000256" key="7">
    <source>
        <dbReference type="SAM" id="MobiDB-lite"/>
    </source>
</evidence>
<keyword evidence="6" id="KW-0539">Nucleus</keyword>